<dbReference type="AlphaFoldDB" id="A0A6L8K9K9"/>
<accession>A0A6L8K9K9</accession>
<evidence type="ECO:0000313" key="3">
    <source>
        <dbReference type="Proteomes" id="UP000479335"/>
    </source>
</evidence>
<dbReference type="Proteomes" id="UP000479335">
    <property type="component" value="Unassembled WGS sequence"/>
</dbReference>
<evidence type="ECO:0000313" key="2">
    <source>
        <dbReference type="EMBL" id="MYM26054.1"/>
    </source>
</evidence>
<protein>
    <submittedName>
        <fullName evidence="1">Uncharacterized protein</fullName>
    </submittedName>
</protein>
<evidence type="ECO:0000313" key="1">
    <source>
        <dbReference type="EMBL" id="MYM23790.1"/>
    </source>
</evidence>
<keyword evidence="3" id="KW-1185">Reference proteome</keyword>
<organism evidence="1 3">
    <name type="scientific">Duganella flavida</name>
    <dbReference type="NCBI Taxonomy" id="2692175"/>
    <lineage>
        <taxon>Bacteria</taxon>
        <taxon>Pseudomonadati</taxon>
        <taxon>Pseudomonadota</taxon>
        <taxon>Betaproteobacteria</taxon>
        <taxon>Burkholderiales</taxon>
        <taxon>Oxalobacteraceae</taxon>
        <taxon>Telluria group</taxon>
        <taxon>Duganella</taxon>
    </lineage>
</organism>
<proteinExistence type="predicted"/>
<sequence>MEELAFTYRKIEGALQSFNPACAAEFQKVCEHSTPRKVFLWLENLRIHENLPKNIQDAITDFYWKNCY</sequence>
<dbReference type="EMBL" id="WWCN01000008">
    <property type="protein sequence ID" value="MYM23790.1"/>
    <property type="molecule type" value="Genomic_DNA"/>
</dbReference>
<gene>
    <name evidence="1" type="ORF">GTP46_14140</name>
    <name evidence="2" type="ORF">GTP46_25830</name>
</gene>
<name>A0A6L8K9K9_9BURK</name>
<dbReference type="EMBL" id="WWCN01000022">
    <property type="protein sequence ID" value="MYM26054.1"/>
    <property type="molecule type" value="Genomic_DNA"/>
</dbReference>
<comment type="caution">
    <text evidence="1">The sequence shown here is derived from an EMBL/GenBank/DDBJ whole genome shotgun (WGS) entry which is preliminary data.</text>
</comment>
<dbReference type="RefSeq" id="WP_161007280.1">
    <property type="nucleotide sequence ID" value="NZ_WWCN01000008.1"/>
</dbReference>
<reference evidence="1 3" key="1">
    <citation type="submission" date="2019-12" db="EMBL/GenBank/DDBJ databases">
        <title>Novel species isolated from a subtropical stream in China.</title>
        <authorList>
            <person name="Lu H."/>
        </authorList>
    </citation>
    <scope>NUCLEOTIDE SEQUENCE [LARGE SCALE GENOMIC DNA]</scope>
    <source>
        <strain evidence="1 3">FT135W</strain>
    </source>
</reference>